<evidence type="ECO:0000313" key="6">
    <source>
        <dbReference type="EMBL" id="MCB4823857.1"/>
    </source>
</evidence>
<keyword evidence="4" id="KW-0067">ATP-binding</keyword>
<dbReference type="GO" id="GO:0004775">
    <property type="term" value="F:succinate-CoA ligase (ADP-forming) activity"/>
    <property type="evidence" value="ECO:0007669"/>
    <property type="project" value="TreeGrafter"/>
</dbReference>
<dbReference type="GO" id="GO:0046872">
    <property type="term" value="F:metal ion binding"/>
    <property type="evidence" value="ECO:0007669"/>
    <property type="project" value="InterPro"/>
</dbReference>
<dbReference type="SUPFAM" id="SSF56059">
    <property type="entry name" value="Glutathione synthetase ATP-binding domain-like"/>
    <property type="match status" value="1"/>
</dbReference>
<feature type="domain" description="ATP-grasp" evidence="5">
    <location>
        <begin position="15"/>
        <end position="226"/>
    </location>
</feature>
<gene>
    <name evidence="6" type="ORF">LHA35_19175</name>
</gene>
<dbReference type="EMBL" id="JAJAQI010000032">
    <property type="protein sequence ID" value="MCB4823857.1"/>
    <property type="molecule type" value="Genomic_DNA"/>
</dbReference>
<evidence type="ECO:0000259" key="5">
    <source>
        <dbReference type="PROSITE" id="PS50975"/>
    </source>
</evidence>
<accession>A0A9X1IG11</accession>
<dbReference type="AlphaFoldDB" id="A0A9X1IG11"/>
<dbReference type="Proteomes" id="UP001139311">
    <property type="component" value="Unassembled WGS sequence"/>
</dbReference>
<comment type="caution">
    <text evidence="6">The sequence shown here is derived from an EMBL/GenBank/DDBJ whole genome shotgun (WGS) entry which is preliminary data.</text>
</comment>
<reference evidence="6" key="1">
    <citation type="submission" date="2021-10" db="EMBL/GenBank/DDBJ databases">
        <title>Roseicella aerolatum sp. nov., isolated from aerosols of e-waste dismantling site.</title>
        <authorList>
            <person name="Qin T."/>
        </authorList>
    </citation>
    <scope>NUCLEOTIDE SEQUENCE</scope>
    <source>
        <strain evidence="6">GB24</strain>
    </source>
</reference>
<keyword evidence="3 4" id="KW-0547">Nucleotide-binding</keyword>
<keyword evidence="1" id="KW-0816">Tricarboxylic acid cycle</keyword>
<dbReference type="InterPro" id="IPR013815">
    <property type="entry name" value="ATP_grasp_subdomain_1"/>
</dbReference>
<evidence type="ECO:0000313" key="7">
    <source>
        <dbReference type="Proteomes" id="UP001139311"/>
    </source>
</evidence>
<dbReference type="InterPro" id="IPR011761">
    <property type="entry name" value="ATP-grasp"/>
</dbReference>
<dbReference type="PANTHER" id="PTHR11815">
    <property type="entry name" value="SUCCINYL-COA SYNTHETASE BETA CHAIN"/>
    <property type="match status" value="1"/>
</dbReference>
<dbReference type="RefSeq" id="WP_226611087.1">
    <property type="nucleotide sequence ID" value="NZ_JAJAQI010000032.1"/>
</dbReference>
<dbReference type="PANTHER" id="PTHR11815:SF10">
    <property type="entry name" value="SUCCINATE--COA LIGASE [GDP-FORMING] SUBUNIT BETA, MITOCHONDRIAL"/>
    <property type="match status" value="1"/>
</dbReference>
<keyword evidence="7" id="KW-1185">Reference proteome</keyword>
<dbReference type="GO" id="GO:0042709">
    <property type="term" value="C:succinate-CoA ligase complex"/>
    <property type="evidence" value="ECO:0007669"/>
    <property type="project" value="TreeGrafter"/>
</dbReference>
<proteinExistence type="predicted"/>
<dbReference type="Gene3D" id="3.40.50.261">
    <property type="entry name" value="Succinyl-CoA synthetase domains"/>
    <property type="match status" value="1"/>
</dbReference>
<name>A0A9X1IG11_9PROT</name>
<dbReference type="PROSITE" id="PS50975">
    <property type="entry name" value="ATP_GRASP"/>
    <property type="match status" value="1"/>
</dbReference>
<evidence type="ECO:0000256" key="4">
    <source>
        <dbReference type="PROSITE-ProRule" id="PRU00409"/>
    </source>
</evidence>
<dbReference type="Pfam" id="PF08442">
    <property type="entry name" value="ATP-grasp_2"/>
    <property type="match status" value="1"/>
</dbReference>
<dbReference type="Gene3D" id="3.30.1490.20">
    <property type="entry name" value="ATP-grasp fold, A domain"/>
    <property type="match status" value="1"/>
</dbReference>
<dbReference type="InterPro" id="IPR016102">
    <property type="entry name" value="Succinyl-CoA_synth-like"/>
</dbReference>
<dbReference type="Gene3D" id="3.30.470.20">
    <property type="entry name" value="ATP-grasp fold, B domain"/>
    <property type="match status" value="1"/>
</dbReference>
<dbReference type="GO" id="GO:0006104">
    <property type="term" value="P:succinyl-CoA metabolic process"/>
    <property type="evidence" value="ECO:0007669"/>
    <property type="project" value="TreeGrafter"/>
</dbReference>
<keyword evidence="2" id="KW-0436">Ligase</keyword>
<evidence type="ECO:0000256" key="1">
    <source>
        <dbReference type="ARBA" id="ARBA00022532"/>
    </source>
</evidence>
<evidence type="ECO:0000256" key="3">
    <source>
        <dbReference type="ARBA" id="ARBA00022741"/>
    </source>
</evidence>
<sequence length="381" mass="39918">MITEGTVRLAEHDGKRLLRRHGVPVPRGMLLHGMPSAEAHGLLKAQVLEGGRGKRGLVRRSIEGEAPAAAAAIRAALGDPAAPLLLEDAVPMAREVYLALRIDGTAQCIELLCAPEGGIEVEHTGRLLRCGIEPEAPGALEAAHAALRAGFRPDLAARLARLALRLARILRAEDLELLEINPLGLLSDGQFVACDVKAVRDDAALFRHDVPALSAALEAAALTPLERRARDQGFQLVELPGGTVAMVTAGAGLGMLMLDLLADAGCPAVCFMDNARGGPAETMPERLAAAFEIAERPEVKAVMFFTTLASRRLRARVEALAAALRAKPPGKPFLAGIAAGHAALHGYPLEQARADLAAVGVAALHDNPHDLVRAVAAAVRG</sequence>
<dbReference type="GO" id="GO:0005524">
    <property type="term" value="F:ATP binding"/>
    <property type="evidence" value="ECO:0007669"/>
    <property type="project" value="UniProtKB-UniRule"/>
</dbReference>
<protein>
    <recommendedName>
        <fullName evidence="5">ATP-grasp domain-containing protein</fullName>
    </recommendedName>
</protein>
<evidence type="ECO:0000256" key="2">
    <source>
        <dbReference type="ARBA" id="ARBA00022598"/>
    </source>
</evidence>
<organism evidence="6 7">
    <name type="scientific">Roseicella aerolata</name>
    <dbReference type="NCBI Taxonomy" id="2883479"/>
    <lineage>
        <taxon>Bacteria</taxon>
        <taxon>Pseudomonadati</taxon>
        <taxon>Pseudomonadota</taxon>
        <taxon>Alphaproteobacteria</taxon>
        <taxon>Acetobacterales</taxon>
        <taxon>Roseomonadaceae</taxon>
        <taxon>Roseicella</taxon>
    </lineage>
</organism>
<dbReference type="SUPFAM" id="SSF52210">
    <property type="entry name" value="Succinyl-CoA synthetase domains"/>
    <property type="match status" value="1"/>
</dbReference>
<dbReference type="GO" id="GO:0006099">
    <property type="term" value="P:tricarboxylic acid cycle"/>
    <property type="evidence" value="ECO:0007669"/>
    <property type="project" value="UniProtKB-KW"/>
</dbReference>
<dbReference type="InterPro" id="IPR013650">
    <property type="entry name" value="ATP-grasp_succ-CoA_synth-type"/>
</dbReference>